<dbReference type="RefSeq" id="WP_194703302.1">
    <property type="nucleotide sequence ID" value="NZ_JADKNH010000012.1"/>
</dbReference>
<sequence length="508" mass="57850">MKGIKLDSIRKKMMVYFTLVMLMSGMISIYISYNSRTLFNEIDDMFKFSMLFDDVENKLNASQESLTTYVETKSSDSLNTYIESSEDLANLSTALLQKYTEKRGALSLENVNNMVGKYNQYSADTVVAKRGRDIEACRKSYDLASETYANIQKIIDELKLIQLDQNIAIYESLAVNSQKIQNFNLIMIIDMILLTMALVYQVTYKMTTPIIKLSNAANEISKGHFDGETVIVKSEDEVQIMAIAFEEMRQSIKKSIEDLKHTNKIESKLFEKELQTVKMQTLLNDAELRSLQSQINPHFLFNSLNAGVQLAMMENADRTLEFLEDMAAIFRYNIRPLDELVKVREEVDTIRAYCNMMKVRFGQSLEYRLTVDESIQDVFIMPLIIQPVVENAFIHGIGKKEGGGSVHIDIYLEERVDQDFIVFSIKDTGDGMSQEKINRILLKDSSGQTALKHPKKSHSSGIGAGNVLQRLKLYYGDQAEVEIKSEIGKGTIFTIRIPILDREEGLDV</sequence>
<keyword evidence="8" id="KW-1133">Transmembrane helix</keyword>
<dbReference type="CDD" id="cd06225">
    <property type="entry name" value="HAMP"/>
    <property type="match status" value="1"/>
</dbReference>
<dbReference type="InterPro" id="IPR036890">
    <property type="entry name" value="HATPase_C_sf"/>
</dbReference>
<evidence type="ECO:0000256" key="5">
    <source>
        <dbReference type="ARBA" id="ARBA00022679"/>
    </source>
</evidence>
<dbReference type="PROSITE" id="PS50109">
    <property type="entry name" value="HIS_KIN"/>
    <property type="match status" value="1"/>
</dbReference>
<dbReference type="GO" id="GO:0016301">
    <property type="term" value="F:kinase activity"/>
    <property type="evidence" value="ECO:0007669"/>
    <property type="project" value="UniProtKB-KW"/>
</dbReference>
<keyword evidence="4" id="KW-0597">Phosphoprotein</keyword>
<dbReference type="PROSITE" id="PS50885">
    <property type="entry name" value="HAMP"/>
    <property type="match status" value="1"/>
</dbReference>
<keyword evidence="7" id="KW-0902">Two-component regulatory system</keyword>
<evidence type="ECO:0000259" key="10">
    <source>
        <dbReference type="PROSITE" id="PS50885"/>
    </source>
</evidence>
<dbReference type="EMBL" id="JADKNH010000012">
    <property type="protein sequence ID" value="MBF4695064.1"/>
    <property type="molecule type" value="Genomic_DNA"/>
</dbReference>
<evidence type="ECO:0000256" key="3">
    <source>
        <dbReference type="ARBA" id="ARBA00012438"/>
    </source>
</evidence>
<evidence type="ECO:0000256" key="6">
    <source>
        <dbReference type="ARBA" id="ARBA00022777"/>
    </source>
</evidence>
<keyword evidence="5" id="KW-0808">Transferase</keyword>
<evidence type="ECO:0000256" key="8">
    <source>
        <dbReference type="SAM" id="Phobius"/>
    </source>
</evidence>
<comment type="caution">
    <text evidence="11">The sequence shown here is derived from an EMBL/GenBank/DDBJ whole genome shotgun (WGS) entry which is preliminary data.</text>
</comment>
<feature type="transmembrane region" description="Helical" evidence="8">
    <location>
        <begin position="12"/>
        <end position="33"/>
    </location>
</feature>
<gene>
    <name evidence="11" type="ORF">ISU02_18340</name>
</gene>
<evidence type="ECO:0000313" key="11">
    <source>
        <dbReference type="EMBL" id="MBF4695064.1"/>
    </source>
</evidence>
<reference evidence="11 12" key="1">
    <citation type="submission" date="2020-11" db="EMBL/GenBank/DDBJ databases">
        <title>Fusibacter basophilias sp. nov.</title>
        <authorList>
            <person name="Qiu D."/>
        </authorList>
    </citation>
    <scope>NUCLEOTIDE SEQUENCE [LARGE SCALE GENOMIC DNA]</scope>
    <source>
        <strain evidence="11 12">Q10-2</strain>
    </source>
</reference>
<evidence type="ECO:0000256" key="1">
    <source>
        <dbReference type="ARBA" id="ARBA00000085"/>
    </source>
</evidence>
<dbReference type="EC" id="2.7.13.3" evidence="3"/>
<dbReference type="Proteomes" id="UP000614200">
    <property type="component" value="Unassembled WGS sequence"/>
</dbReference>
<dbReference type="InterPro" id="IPR003594">
    <property type="entry name" value="HATPase_dom"/>
</dbReference>
<keyword evidence="6 11" id="KW-0418">Kinase</keyword>
<dbReference type="PANTHER" id="PTHR34220">
    <property type="entry name" value="SENSOR HISTIDINE KINASE YPDA"/>
    <property type="match status" value="1"/>
</dbReference>
<dbReference type="Gene3D" id="6.10.340.10">
    <property type="match status" value="1"/>
</dbReference>
<accession>A0ABR9ZX71</accession>
<evidence type="ECO:0000313" key="12">
    <source>
        <dbReference type="Proteomes" id="UP000614200"/>
    </source>
</evidence>
<dbReference type="InterPro" id="IPR004358">
    <property type="entry name" value="Sig_transdc_His_kin-like_C"/>
</dbReference>
<dbReference type="Pfam" id="PF02518">
    <property type="entry name" value="HATPase_c"/>
    <property type="match status" value="1"/>
</dbReference>
<dbReference type="SUPFAM" id="SSF55874">
    <property type="entry name" value="ATPase domain of HSP90 chaperone/DNA topoisomerase II/histidine kinase"/>
    <property type="match status" value="1"/>
</dbReference>
<organism evidence="11 12">
    <name type="scientific">Fusibacter ferrireducens</name>
    <dbReference type="NCBI Taxonomy" id="2785058"/>
    <lineage>
        <taxon>Bacteria</taxon>
        <taxon>Bacillati</taxon>
        <taxon>Bacillota</taxon>
        <taxon>Clostridia</taxon>
        <taxon>Eubacteriales</taxon>
        <taxon>Eubacteriales Family XII. Incertae Sedis</taxon>
        <taxon>Fusibacter</taxon>
    </lineage>
</organism>
<dbReference type="Pfam" id="PF00672">
    <property type="entry name" value="HAMP"/>
    <property type="match status" value="1"/>
</dbReference>
<feature type="domain" description="HAMP" evidence="10">
    <location>
        <begin position="204"/>
        <end position="257"/>
    </location>
</feature>
<dbReference type="InterPro" id="IPR050640">
    <property type="entry name" value="Bact_2-comp_sensor_kinase"/>
</dbReference>
<keyword evidence="8" id="KW-0812">Transmembrane</keyword>
<dbReference type="InterPro" id="IPR003660">
    <property type="entry name" value="HAMP_dom"/>
</dbReference>
<evidence type="ECO:0000259" key="9">
    <source>
        <dbReference type="PROSITE" id="PS50109"/>
    </source>
</evidence>
<dbReference type="Pfam" id="PF06580">
    <property type="entry name" value="His_kinase"/>
    <property type="match status" value="1"/>
</dbReference>
<keyword evidence="8" id="KW-0472">Membrane</keyword>
<keyword evidence="12" id="KW-1185">Reference proteome</keyword>
<dbReference type="SUPFAM" id="SSF158472">
    <property type="entry name" value="HAMP domain-like"/>
    <property type="match status" value="1"/>
</dbReference>
<feature type="transmembrane region" description="Helical" evidence="8">
    <location>
        <begin position="183"/>
        <end position="202"/>
    </location>
</feature>
<dbReference type="SMART" id="SM00387">
    <property type="entry name" value="HATPase_c"/>
    <property type="match status" value="1"/>
</dbReference>
<feature type="domain" description="Histidine kinase" evidence="9">
    <location>
        <begin position="312"/>
        <end position="501"/>
    </location>
</feature>
<evidence type="ECO:0000256" key="7">
    <source>
        <dbReference type="ARBA" id="ARBA00023012"/>
    </source>
</evidence>
<comment type="subcellular location">
    <subcellularLocation>
        <location evidence="2">Membrane</location>
    </subcellularLocation>
</comment>
<protein>
    <recommendedName>
        <fullName evidence="3">histidine kinase</fullName>
        <ecNumber evidence="3">2.7.13.3</ecNumber>
    </recommendedName>
</protein>
<dbReference type="Gene3D" id="3.30.565.10">
    <property type="entry name" value="Histidine kinase-like ATPase, C-terminal domain"/>
    <property type="match status" value="1"/>
</dbReference>
<evidence type="ECO:0000256" key="4">
    <source>
        <dbReference type="ARBA" id="ARBA00022553"/>
    </source>
</evidence>
<dbReference type="PANTHER" id="PTHR34220:SF7">
    <property type="entry name" value="SENSOR HISTIDINE KINASE YPDA"/>
    <property type="match status" value="1"/>
</dbReference>
<dbReference type="InterPro" id="IPR010559">
    <property type="entry name" value="Sig_transdc_His_kin_internal"/>
</dbReference>
<name>A0ABR9ZX71_9FIRM</name>
<dbReference type="SMART" id="SM00304">
    <property type="entry name" value="HAMP"/>
    <property type="match status" value="1"/>
</dbReference>
<dbReference type="PRINTS" id="PR00344">
    <property type="entry name" value="BCTRLSENSOR"/>
</dbReference>
<evidence type="ECO:0000256" key="2">
    <source>
        <dbReference type="ARBA" id="ARBA00004370"/>
    </source>
</evidence>
<proteinExistence type="predicted"/>
<comment type="catalytic activity">
    <reaction evidence="1">
        <text>ATP + protein L-histidine = ADP + protein N-phospho-L-histidine.</text>
        <dbReference type="EC" id="2.7.13.3"/>
    </reaction>
</comment>
<dbReference type="InterPro" id="IPR005467">
    <property type="entry name" value="His_kinase_dom"/>
</dbReference>